<dbReference type="AlphaFoldDB" id="A0A0M2PU47"/>
<reference evidence="1" key="1">
    <citation type="submission" date="2012-04" db="EMBL/GenBank/DDBJ databases">
        <authorList>
            <person name="Borisov I.G."/>
            <person name="Ivanikova N.V."/>
            <person name="Pinevich A.V."/>
        </authorList>
    </citation>
    <scope>NUCLEOTIDE SEQUENCE</scope>
    <source>
        <strain evidence="1">CALU 1027</strain>
    </source>
</reference>
<comment type="caution">
    <text evidence="1">The sequence shown here is derived from an EMBL/GenBank/DDBJ whole genome shotgun (WGS) entry which is preliminary data.</text>
</comment>
<accession>A0A0M2PU47</accession>
<gene>
    <name evidence="1" type="ORF">PROH_09900</name>
</gene>
<keyword evidence="2" id="KW-1185">Reference proteome</keyword>
<name>A0A0M2PU47_PROHO</name>
<dbReference type="STRING" id="317619.GCA_000332315_00743"/>
<sequence length="240" mass="25521">MVSWLLSTLATGAWASPSPQTASPPRPVVAQVSPIPADINFDDPALSRALQRELEEINSRSIGGFAAAMQGNLGQWQQLHQDLQAIGGQVAEAQQWIGAGALQSATPEQRQTLTLTLTEIATVLQGLGTDLTHLNQFFTDPTTLNNTLAQNPQMEIPDPDRLLDPTTAQTLTQHLITSVKTYNNVVLSASPETLTALHQNSAFVALGQSIRQVGSAFVALQTTATTDLNASIPITPSPTP</sequence>
<dbReference type="EMBL" id="AJTX02000004">
    <property type="protein sequence ID" value="KKJ00061.1"/>
    <property type="molecule type" value="Genomic_DNA"/>
</dbReference>
<proteinExistence type="predicted"/>
<organism evidence="1 2">
    <name type="scientific">Prochlorothrix hollandica PCC 9006 = CALU 1027</name>
    <dbReference type="NCBI Taxonomy" id="317619"/>
    <lineage>
        <taxon>Bacteria</taxon>
        <taxon>Bacillati</taxon>
        <taxon>Cyanobacteriota</taxon>
        <taxon>Cyanophyceae</taxon>
        <taxon>Prochlorotrichales</taxon>
        <taxon>Prochlorotrichaceae</taxon>
        <taxon>Prochlorothrix</taxon>
    </lineage>
</organism>
<evidence type="ECO:0000313" key="2">
    <source>
        <dbReference type="Proteomes" id="UP000034681"/>
    </source>
</evidence>
<dbReference type="Proteomes" id="UP000034681">
    <property type="component" value="Unassembled WGS sequence"/>
</dbReference>
<protein>
    <submittedName>
        <fullName evidence="1">Uncharacterized protein</fullName>
    </submittedName>
</protein>
<evidence type="ECO:0000313" key="1">
    <source>
        <dbReference type="EMBL" id="KKJ00061.1"/>
    </source>
</evidence>